<accession>A0ABT8MBB8</accession>
<name>A0ABT8MBB8_9EURY</name>
<dbReference type="PANTHER" id="PTHR42195">
    <property type="entry name" value="UCP015877 FAMILY PROTEIN"/>
    <property type="match status" value="1"/>
</dbReference>
<organism evidence="1 2">
    <name type="scientific">Methanoculleus frigidifontis</name>
    <dbReference type="NCBI Taxonomy" id="2584085"/>
    <lineage>
        <taxon>Archaea</taxon>
        <taxon>Methanobacteriati</taxon>
        <taxon>Methanobacteriota</taxon>
        <taxon>Stenosarchaea group</taxon>
        <taxon>Methanomicrobia</taxon>
        <taxon>Methanomicrobiales</taxon>
        <taxon>Methanomicrobiaceae</taxon>
        <taxon>Methanoculleus</taxon>
    </lineage>
</organism>
<dbReference type="PANTHER" id="PTHR42195:SF1">
    <property type="entry name" value="ZINC FINGER PROTEIN"/>
    <property type="match status" value="1"/>
</dbReference>
<evidence type="ECO:0000313" key="2">
    <source>
        <dbReference type="Proteomes" id="UP001168338"/>
    </source>
</evidence>
<dbReference type="InterPro" id="IPR012041">
    <property type="entry name" value="Znf_CPxCG-like"/>
</dbReference>
<dbReference type="EMBL" id="VCYH01000006">
    <property type="protein sequence ID" value="MDN7025221.1"/>
    <property type="molecule type" value="Genomic_DNA"/>
</dbReference>
<evidence type="ECO:0008006" key="3">
    <source>
        <dbReference type="Google" id="ProtNLM"/>
    </source>
</evidence>
<comment type="caution">
    <text evidence="1">The sequence shown here is derived from an EMBL/GenBank/DDBJ whole genome shotgun (WGS) entry which is preliminary data.</text>
</comment>
<proteinExistence type="predicted"/>
<evidence type="ECO:0000313" key="1">
    <source>
        <dbReference type="EMBL" id="MDN7025221.1"/>
    </source>
</evidence>
<sequence length="190" mass="21272">MIEIYCPACAEECEHRVLKESGDLLVECTECGHIHHVPKPPAIQILTIRTIVSREKESEVCTVEMTSDDPCAVGDLVVAECGDEAFGVEVTGIESGDRRVTRAFASEVTTLWTRAIETVVIKASIHRGRTTRPIYQAVDGEQEYVVGDVYTLGGIRLRVSHIKRRDGPVMRKEGWKTTARRIKRLYGYQV</sequence>
<protein>
    <recommendedName>
        <fullName evidence="3">Zn-finger protein</fullName>
    </recommendedName>
</protein>
<dbReference type="RefSeq" id="WP_301664366.1">
    <property type="nucleotide sequence ID" value="NZ_VCYH01000006.1"/>
</dbReference>
<keyword evidence="2" id="KW-1185">Reference proteome</keyword>
<dbReference type="Proteomes" id="UP001168338">
    <property type="component" value="Unassembled WGS sequence"/>
</dbReference>
<reference evidence="1" key="1">
    <citation type="submission" date="2019-05" db="EMBL/GenBank/DDBJ databases">
        <title>Methanoculleus sp. FWC-SCC1, a methanogenic archaeon isolated from deep marine cold seep.</title>
        <authorList>
            <person name="Chen Y.-W."/>
            <person name="Chen S.-C."/>
            <person name="Teng N.-H."/>
            <person name="Lai M.-C."/>
        </authorList>
    </citation>
    <scope>NUCLEOTIDE SEQUENCE</scope>
    <source>
        <strain evidence="1">FWC-SCC1</strain>
    </source>
</reference>
<dbReference type="Pfam" id="PF19769">
    <property type="entry name" value="CPxCG_zf"/>
    <property type="match status" value="1"/>
</dbReference>
<gene>
    <name evidence="1" type="ORF">FGU65_10020</name>
</gene>
<dbReference type="PIRSF" id="PIRSF015877">
    <property type="entry name" value="UCP015877"/>
    <property type="match status" value="1"/>
</dbReference>